<dbReference type="Proteomes" id="UP000317332">
    <property type="component" value="Unassembled WGS sequence"/>
</dbReference>
<evidence type="ECO:0000313" key="1">
    <source>
        <dbReference type="EMBL" id="TPV35750.1"/>
    </source>
</evidence>
<dbReference type="AlphaFoldDB" id="A0A506PU45"/>
<dbReference type="GO" id="GO:0016740">
    <property type="term" value="F:transferase activity"/>
    <property type="evidence" value="ECO:0007669"/>
    <property type="project" value="UniProtKB-KW"/>
</dbReference>
<dbReference type="Gene3D" id="3.40.50.2000">
    <property type="entry name" value="Glycogen Phosphorylase B"/>
    <property type="match status" value="2"/>
</dbReference>
<dbReference type="RefSeq" id="WP_140988759.1">
    <property type="nucleotide sequence ID" value="NZ_VHIQ01000001.1"/>
</dbReference>
<name>A0A506PU45_9FLAO</name>
<keyword evidence="2" id="KW-1185">Reference proteome</keyword>
<comment type="caution">
    <text evidence="1">The sequence shown here is derived from an EMBL/GenBank/DDBJ whole genome shotgun (WGS) entry which is preliminary data.</text>
</comment>
<accession>A0A506PU45</accession>
<dbReference type="EMBL" id="VHIQ01000001">
    <property type="protein sequence ID" value="TPV35750.1"/>
    <property type="molecule type" value="Genomic_DNA"/>
</dbReference>
<protein>
    <submittedName>
        <fullName evidence="1">Glycosyltransferase</fullName>
    </submittedName>
</protein>
<evidence type="ECO:0000313" key="2">
    <source>
        <dbReference type="Proteomes" id="UP000317332"/>
    </source>
</evidence>
<keyword evidence="1" id="KW-0808">Transferase</keyword>
<sequence>MQGNLFMEDLKLGLEQHAEVIWDYEEFWKCENEYDIIHLHWPDFLSYEVQKWTWGTDPLPAKMYSKIEECLQYWKENSTIVYTRHIQYPHSRNDEDVLKLYRMVTSYCDTVVHFANYSVEQFKAWYPEHKGITHVVIPHHNYASMPNNSNKASARQHLNINPDATVMIVFGLIKEHEKELINKAFNYIPSNNKVLLAPKWKINRRKIGYIRLREWVWKFEKWLATLNPKRRIDLGFIEDEDAHWYLNAADFLFIPRTSELNSGNITLGCTFGLVVVGYNGADIGEILNETDNPTFDIVDEQSLKVAIENAVSLARQKHGEKNKELAIKEWNVPMIASEYINVMKETKLRTGR</sequence>
<reference evidence="1 2" key="1">
    <citation type="submission" date="2019-06" db="EMBL/GenBank/DDBJ databases">
        <title>Flavobacteriaceae Paucihalobacterium erythroidium CWB-1, complete genome.</title>
        <authorList>
            <person name="Wu S."/>
        </authorList>
    </citation>
    <scope>NUCLEOTIDE SEQUENCE [LARGE SCALE GENOMIC DNA]</scope>
    <source>
        <strain evidence="1 2">CWB-1</strain>
    </source>
</reference>
<dbReference type="SUPFAM" id="SSF53756">
    <property type="entry name" value="UDP-Glycosyltransferase/glycogen phosphorylase"/>
    <property type="match status" value="1"/>
</dbReference>
<dbReference type="OrthoDB" id="1007434at2"/>
<organism evidence="1 2">
    <name type="scientific">Paucihalobacter ruber</name>
    <dbReference type="NCBI Taxonomy" id="2567861"/>
    <lineage>
        <taxon>Bacteria</taxon>
        <taxon>Pseudomonadati</taxon>
        <taxon>Bacteroidota</taxon>
        <taxon>Flavobacteriia</taxon>
        <taxon>Flavobacteriales</taxon>
        <taxon>Flavobacteriaceae</taxon>
        <taxon>Paucihalobacter</taxon>
    </lineage>
</organism>
<proteinExistence type="predicted"/>
<gene>
    <name evidence="1" type="ORF">FJ651_02210</name>
</gene>